<evidence type="ECO:0000313" key="2">
    <source>
        <dbReference type="EMBL" id="CAI9180497.1"/>
    </source>
</evidence>
<feature type="region of interest" description="Disordered" evidence="1">
    <location>
        <begin position="22"/>
        <end position="47"/>
    </location>
</feature>
<proteinExistence type="predicted"/>
<accession>A0ABN9A2K9</accession>
<protein>
    <recommendedName>
        <fullName evidence="4">Secreted protein</fullName>
    </recommendedName>
</protein>
<dbReference type="EMBL" id="OX460343">
    <property type="protein sequence ID" value="CAI9180497.1"/>
    <property type="molecule type" value="Genomic_DNA"/>
</dbReference>
<evidence type="ECO:0008006" key="4">
    <source>
        <dbReference type="Google" id="ProtNLM"/>
    </source>
</evidence>
<reference evidence="2" key="1">
    <citation type="submission" date="2023-04" db="EMBL/GenBank/DDBJ databases">
        <authorList>
            <consortium name="ELIXIR-Norway"/>
        </authorList>
    </citation>
    <scope>NUCLEOTIDE SEQUENCE [LARGE SCALE GENOMIC DNA]</scope>
</reference>
<organism evidence="2 3">
    <name type="scientific">Rangifer tarandus platyrhynchus</name>
    <name type="common">Svalbard reindeer</name>
    <dbReference type="NCBI Taxonomy" id="3082113"/>
    <lineage>
        <taxon>Eukaryota</taxon>
        <taxon>Metazoa</taxon>
        <taxon>Chordata</taxon>
        <taxon>Craniata</taxon>
        <taxon>Vertebrata</taxon>
        <taxon>Euteleostomi</taxon>
        <taxon>Mammalia</taxon>
        <taxon>Eutheria</taxon>
        <taxon>Laurasiatheria</taxon>
        <taxon>Artiodactyla</taxon>
        <taxon>Ruminantia</taxon>
        <taxon>Pecora</taxon>
        <taxon>Cervidae</taxon>
        <taxon>Odocoileinae</taxon>
        <taxon>Rangifer</taxon>
    </lineage>
</organism>
<gene>
    <name evidence="2" type="ORF">MRATA1EN1_LOCUS29459</name>
</gene>
<feature type="region of interest" description="Disordered" evidence="1">
    <location>
        <begin position="62"/>
        <end position="81"/>
    </location>
</feature>
<evidence type="ECO:0000256" key="1">
    <source>
        <dbReference type="SAM" id="MobiDB-lite"/>
    </source>
</evidence>
<name>A0ABN9A2K9_RANTA</name>
<sequence>MYALRHVSSFSFLFGICRLPDITKRTPDPPQRGRCGRGGCVSHPQPGSKQNCVISATNCPTASWEPKEQRSESANTDISVDRTPVSSLGPVSYCLVWAYGVSDLFHNPCRLS</sequence>
<evidence type="ECO:0000313" key="3">
    <source>
        <dbReference type="Proteomes" id="UP001176941"/>
    </source>
</evidence>
<dbReference type="Proteomes" id="UP001176941">
    <property type="component" value="Chromosome X"/>
</dbReference>
<keyword evidence="3" id="KW-1185">Reference proteome</keyword>